<dbReference type="InterPro" id="IPR000608">
    <property type="entry name" value="UBC"/>
</dbReference>
<dbReference type="Gene3D" id="3.10.110.10">
    <property type="entry name" value="Ubiquitin Conjugating Enzyme"/>
    <property type="match status" value="1"/>
</dbReference>
<evidence type="ECO:0000313" key="5">
    <source>
        <dbReference type="Proteomes" id="UP000507470"/>
    </source>
</evidence>
<dbReference type="EC" id="2.3.2.23" evidence="4"/>
<protein>
    <submittedName>
        <fullName evidence="4">UBE2J1</fullName>
        <ecNumber evidence="4">2.3.2.23</ecNumber>
    </submittedName>
</protein>
<name>A0A6J8EIQ0_MYTCO</name>
<dbReference type="SMART" id="SM00212">
    <property type="entry name" value="UBCc"/>
    <property type="match status" value="1"/>
</dbReference>
<evidence type="ECO:0000313" key="4">
    <source>
        <dbReference type="EMBL" id="CAC5418981.1"/>
    </source>
</evidence>
<dbReference type="GO" id="GO:0061631">
    <property type="term" value="F:ubiquitin conjugating enzyme activity"/>
    <property type="evidence" value="ECO:0007669"/>
    <property type="project" value="UniProtKB-EC"/>
</dbReference>
<feature type="region of interest" description="Disordered" evidence="1">
    <location>
        <begin position="328"/>
        <end position="424"/>
    </location>
</feature>
<gene>
    <name evidence="4" type="ORF">MCOR_51373</name>
</gene>
<proteinExistence type="predicted"/>
<feature type="region of interest" description="Disordered" evidence="1">
    <location>
        <begin position="265"/>
        <end position="287"/>
    </location>
</feature>
<dbReference type="EMBL" id="CACVKT020008973">
    <property type="protein sequence ID" value="CAC5418981.1"/>
    <property type="molecule type" value="Genomic_DNA"/>
</dbReference>
<evidence type="ECO:0000259" key="3">
    <source>
        <dbReference type="PROSITE" id="PS50127"/>
    </source>
</evidence>
<dbReference type="InterPro" id="IPR016135">
    <property type="entry name" value="UBQ-conjugating_enzyme/RWD"/>
</dbReference>
<keyword evidence="2" id="KW-0812">Transmembrane</keyword>
<feature type="transmembrane region" description="Helical" evidence="2">
    <location>
        <begin position="439"/>
        <end position="459"/>
    </location>
</feature>
<dbReference type="PANTHER" id="PTHR24067">
    <property type="entry name" value="UBIQUITIN-CONJUGATING ENZYME E2"/>
    <property type="match status" value="1"/>
</dbReference>
<evidence type="ECO:0000256" key="1">
    <source>
        <dbReference type="SAM" id="MobiDB-lite"/>
    </source>
</evidence>
<reference evidence="4 5" key="1">
    <citation type="submission" date="2020-06" db="EMBL/GenBank/DDBJ databases">
        <authorList>
            <person name="Li R."/>
            <person name="Bekaert M."/>
        </authorList>
    </citation>
    <scope>NUCLEOTIDE SEQUENCE [LARGE SCALE GENOMIC DNA]</scope>
    <source>
        <strain evidence="5">wild</strain>
    </source>
</reference>
<dbReference type="AlphaFoldDB" id="A0A6J8EIQ0"/>
<feature type="compositionally biased region" description="Low complexity" evidence="1">
    <location>
        <begin position="331"/>
        <end position="352"/>
    </location>
</feature>
<feature type="compositionally biased region" description="Polar residues" evidence="1">
    <location>
        <begin position="399"/>
        <end position="408"/>
    </location>
</feature>
<sequence>MKAMYSMRSPAVKRLMKEAQELREPTELYFTQPLEDNLFEWHFTIRGPENSDFDGGLYHGRIILPPDYPMKPPNVILLTPNGRFETNKKICLSISGHHPESWQPSWSIRTALLAIIGFMPTHGSGAIGSLDYPPEERKKLAKGLFNLPDFYMTWEKYFDRTLDWKCENCGNIAAILKPVTEASKAANEEAKELASQINFRGEKSATDNKPSEETSTSSTGSARVTTATSSTASTPITTPPNTPVYPAFPNMPAQFPFPAFPFPQQFPNMANSPQQQQQQQGSNFVPRFPFPPTFLPSMFAQMRMSAGNPFIAANQTSGFGSPFLNNSAAPTSVSSSHTTNNLNLNNTPNTQSVPRSSTGANITSSNPVSGSVNEQIDNSTASSVETDRGEHDTVPPVTESDTSTTGLRQRNIDSHPVRAQQGPSHVQYAELEPEPRHSVSILSTILIVILLIGIVLLLLRRVYLQRMWRMPF</sequence>
<feature type="compositionally biased region" description="Polar residues" evidence="1">
    <location>
        <begin position="353"/>
        <end position="384"/>
    </location>
</feature>
<dbReference type="SUPFAM" id="SSF54495">
    <property type="entry name" value="UBC-like"/>
    <property type="match status" value="1"/>
</dbReference>
<keyword evidence="5" id="KW-1185">Reference proteome</keyword>
<dbReference type="Pfam" id="PF00179">
    <property type="entry name" value="UQ_con"/>
    <property type="match status" value="1"/>
</dbReference>
<feature type="compositionally biased region" description="Low complexity" evidence="1">
    <location>
        <begin position="213"/>
        <end position="236"/>
    </location>
</feature>
<evidence type="ECO:0000256" key="2">
    <source>
        <dbReference type="SAM" id="Phobius"/>
    </source>
</evidence>
<organism evidence="4 5">
    <name type="scientific">Mytilus coruscus</name>
    <name type="common">Sea mussel</name>
    <dbReference type="NCBI Taxonomy" id="42192"/>
    <lineage>
        <taxon>Eukaryota</taxon>
        <taxon>Metazoa</taxon>
        <taxon>Spiralia</taxon>
        <taxon>Lophotrochozoa</taxon>
        <taxon>Mollusca</taxon>
        <taxon>Bivalvia</taxon>
        <taxon>Autobranchia</taxon>
        <taxon>Pteriomorphia</taxon>
        <taxon>Mytilida</taxon>
        <taxon>Mytiloidea</taxon>
        <taxon>Mytilidae</taxon>
        <taxon>Mytilinae</taxon>
        <taxon>Mytilus</taxon>
    </lineage>
</organism>
<keyword evidence="4" id="KW-0012">Acyltransferase</keyword>
<feature type="region of interest" description="Disordered" evidence="1">
    <location>
        <begin position="193"/>
        <end position="243"/>
    </location>
</feature>
<accession>A0A6J8EIQ0</accession>
<keyword evidence="2" id="KW-0472">Membrane</keyword>
<dbReference type="CDD" id="cd23799">
    <property type="entry name" value="UBCc_UBE2J"/>
    <property type="match status" value="1"/>
</dbReference>
<feature type="compositionally biased region" description="Low complexity" evidence="1">
    <location>
        <begin position="265"/>
        <end position="280"/>
    </location>
</feature>
<dbReference type="Proteomes" id="UP000507470">
    <property type="component" value="Unassembled WGS sequence"/>
</dbReference>
<keyword evidence="4" id="KW-0808">Transferase</keyword>
<dbReference type="OrthoDB" id="1158011at2759"/>
<dbReference type="PROSITE" id="PS50127">
    <property type="entry name" value="UBC_2"/>
    <property type="match status" value="1"/>
</dbReference>
<dbReference type="FunFam" id="3.10.110.10:FF:000086">
    <property type="entry name" value="Ubiquitin-conjugating enzyme E2 J1"/>
    <property type="match status" value="1"/>
</dbReference>
<feature type="domain" description="UBC core" evidence="3">
    <location>
        <begin position="10"/>
        <end position="170"/>
    </location>
</feature>
<dbReference type="InterPro" id="IPR050113">
    <property type="entry name" value="Ub_conjugating_enzyme"/>
</dbReference>
<feature type="compositionally biased region" description="Basic and acidic residues" evidence="1">
    <location>
        <begin position="200"/>
        <end position="212"/>
    </location>
</feature>
<keyword evidence="2" id="KW-1133">Transmembrane helix</keyword>